<reference evidence="2" key="1">
    <citation type="journal article" date="2023" name="Front. Plant Sci.">
        <title>Chromosomal-level genome assembly of Melastoma candidum provides insights into trichome evolution.</title>
        <authorList>
            <person name="Zhong Y."/>
            <person name="Wu W."/>
            <person name="Sun C."/>
            <person name="Zou P."/>
            <person name="Liu Y."/>
            <person name="Dai S."/>
            <person name="Zhou R."/>
        </authorList>
    </citation>
    <scope>NUCLEOTIDE SEQUENCE [LARGE SCALE GENOMIC DNA]</scope>
</reference>
<evidence type="ECO:0000313" key="1">
    <source>
        <dbReference type="EMBL" id="KAI4382125.1"/>
    </source>
</evidence>
<gene>
    <name evidence="1" type="ORF">MLD38_008126</name>
</gene>
<keyword evidence="2" id="KW-1185">Reference proteome</keyword>
<comment type="caution">
    <text evidence="1">The sequence shown here is derived from an EMBL/GenBank/DDBJ whole genome shotgun (WGS) entry which is preliminary data.</text>
</comment>
<accession>A0ACB9RSR7</accession>
<protein>
    <submittedName>
        <fullName evidence="1">Uncharacterized protein</fullName>
    </submittedName>
</protein>
<sequence length="96" mass="10540">MWLGYLQGDDPNDEPLLVHLGGYHSGRIAAIPQSEDPNLEEAEEQPCPKCSGNEDSGMRNSQPGRRKSLCEALGHKGINCAKLTNLHLDYVRAVLL</sequence>
<proteinExistence type="predicted"/>
<dbReference type="Proteomes" id="UP001057402">
    <property type="component" value="Chromosome 3"/>
</dbReference>
<name>A0ACB9RSR7_9MYRT</name>
<dbReference type="EMBL" id="CM042882">
    <property type="protein sequence ID" value="KAI4382125.1"/>
    <property type="molecule type" value="Genomic_DNA"/>
</dbReference>
<evidence type="ECO:0000313" key="2">
    <source>
        <dbReference type="Proteomes" id="UP001057402"/>
    </source>
</evidence>
<organism evidence="1 2">
    <name type="scientific">Melastoma candidum</name>
    <dbReference type="NCBI Taxonomy" id="119954"/>
    <lineage>
        <taxon>Eukaryota</taxon>
        <taxon>Viridiplantae</taxon>
        <taxon>Streptophyta</taxon>
        <taxon>Embryophyta</taxon>
        <taxon>Tracheophyta</taxon>
        <taxon>Spermatophyta</taxon>
        <taxon>Magnoliopsida</taxon>
        <taxon>eudicotyledons</taxon>
        <taxon>Gunneridae</taxon>
        <taxon>Pentapetalae</taxon>
        <taxon>rosids</taxon>
        <taxon>malvids</taxon>
        <taxon>Myrtales</taxon>
        <taxon>Melastomataceae</taxon>
        <taxon>Melastomatoideae</taxon>
        <taxon>Melastomateae</taxon>
        <taxon>Melastoma</taxon>
    </lineage>
</organism>